<dbReference type="STRING" id="28377.ENSACAP00000006789"/>
<evidence type="ECO:0000256" key="2">
    <source>
        <dbReference type="ARBA" id="ARBA00022692"/>
    </source>
</evidence>
<dbReference type="GO" id="GO:0001580">
    <property type="term" value="P:detection of chemical stimulus involved in sensory perception of bitter taste"/>
    <property type="evidence" value="ECO:0000318"/>
    <property type="project" value="GO_Central"/>
</dbReference>
<dbReference type="GO" id="GO:0031849">
    <property type="term" value="F:olfactory receptor binding"/>
    <property type="evidence" value="ECO:0000318"/>
    <property type="project" value="GO_Central"/>
</dbReference>
<dbReference type="KEGG" id="acs:103281310"/>
<dbReference type="InParanoid" id="H9GC38"/>
<keyword evidence="4" id="KW-0863">Zinc-finger</keyword>
<proteinExistence type="predicted"/>
<keyword evidence="5" id="KW-0862">Zinc</keyword>
<dbReference type="Proteomes" id="UP000001646">
    <property type="component" value="Unplaced"/>
</dbReference>
<dbReference type="GO" id="GO:0008270">
    <property type="term" value="F:zinc ion binding"/>
    <property type="evidence" value="ECO:0007669"/>
    <property type="project" value="UniProtKB-KW"/>
</dbReference>
<dbReference type="Pfam" id="PF13695">
    <property type="entry name" value="Zn_ribbon_3CxxC"/>
    <property type="match status" value="1"/>
</dbReference>
<protein>
    <recommendedName>
        <fullName evidence="9">3CxxC-type domain-containing protein</fullName>
    </recommendedName>
</protein>
<dbReference type="InterPro" id="IPR027377">
    <property type="entry name" value="ZAR1/RTP1-5-like_Znf-3CxxC"/>
</dbReference>
<dbReference type="SMART" id="SM01328">
    <property type="entry name" value="zf-3CxxC"/>
    <property type="match status" value="1"/>
</dbReference>
<dbReference type="eggNOG" id="ENOG502S1UZ">
    <property type="taxonomic scope" value="Eukaryota"/>
</dbReference>
<dbReference type="AlphaFoldDB" id="H9GC38"/>
<comment type="subcellular location">
    <subcellularLocation>
        <location evidence="1">Membrane</location>
        <topology evidence="1">Single-pass membrane protein</topology>
    </subcellularLocation>
</comment>
<sequence length="367" mass="42374">MEKNNGFWRAVFKEKIRAAKPEDAWSLMMDETLELYQVPSGWKRFLQDHAYARFTCSECGHRWASYKVILLFHVCWQPHKRQGCIRMRCFKQQCHKCMSKHEDPEFTEESASKVLENFIVTIRKECYGEHIEDAELSEVVIHSTGPHQRELCEGCQLGLHKGPRDWPQGGVHQGRVSTWEPEGTHDWPQGGVHQGRVSTWEPEGTHNWPQRGGHQVGRFTWIPDRTHDWPQGGVHQGRVSTWEPERTHDWPQGGVHQGRVSTWEPEGTHNWPQRGGHQVGRFTWIPDRTHDWPQGGVHQGRVSTWEHNYTRFLQPTDAITTPEPSLTAVMNPCSCSKHYIYITIAVVAIAIAVIIMIFVVIYSCGLL</sequence>
<evidence type="ECO:0000256" key="5">
    <source>
        <dbReference type="ARBA" id="ARBA00022833"/>
    </source>
</evidence>
<reference evidence="10" key="3">
    <citation type="submission" date="2025-09" db="UniProtKB">
        <authorList>
            <consortium name="Ensembl"/>
        </authorList>
    </citation>
    <scope>IDENTIFICATION</scope>
</reference>
<reference evidence="10" key="1">
    <citation type="submission" date="2009-12" db="EMBL/GenBank/DDBJ databases">
        <title>The Genome Sequence of Anolis carolinensis (Green Anole Lizard).</title>
        <authorList>
            <consortium name="The Genome Sequencing Platform"/>
            <person name="Di Palma F."/>
            <person name="Alfoldi J."/>
            <person name="Heiman D."/>
            <person name="Young S."/>
            <person name="Grabherr M."/>
            <person name="Johnson J."/>
            <person name="Lander E.S."/>
            <person name="Lindblad-Toh K."/>
        </authorList>
    </citation>
    <scope>NUCLEOTIDE SEQUENCE [LARGE SCALE GENOMIC DNA]</scope>
    <source>
        <strain evidence="10">JBL SC #1</strain>
    </source>
</reference>
<dbReference type="GO" id="GO:0051205">
    <property type="term" value="P:protein insertion into membrane"/>
    <property type="evidence" value="ECO:0000318"/>
    <property type="project" value="GO_Central"/>
</dbReference>
<evidence type="ECO:0000256" key="1">
    <source>
        <dbReference type="ARBA" id="ARBA00004167"/>
    </source>
</evidence>
<dbReference type="InterPro" id="IPR026096">
    <property type="entry name" value="R-trans_p"/>
</dbReference>
<evidence type="ECO:0000313" key="10">
    <source>
        <dbReference type="Ensembl" id="ENSACAP00000006789.3"/>
    </source>
</evidence>
<feature type="domain" description="3CxxC-type" evidence="9">
    <location>
        <begin position="49"/>
        <end position="158"/>
    </location>
</feature>
<evidence type="ECO:0000256" key="8">
    <source>
        <dbReference type="SAM" id="Phobius"/>
    </source>
</evidence>
<dbReference type="GeneTree" id="ENSGT00940000164175"/>
<keyword evidence="7 8" id="KW-0472">Membrane</keyword>
<evidence type="ECO:0000256" key="7">
    <source>
        <dbReference type="ARBA" id="ARBA00023136"/>
    </source>
</evidence>
<dbReference type="Ensembl" id="ENSACAT00000006937.3">
    <property type="protein sequence ID" value="ENSACAP00000006789.3"/>
    <property type="gene ID" value="ENSACAG00000006945.3"/>
</dbReference>
<name>H9GC38_ANOCA</name>
<evidence type="ECO:0000259" key="9">
    <source>
        <dbReference type="SMART" id="SM01328"/>
    </source>
</evidence>
<dbReference type="PANTHER" id="PTHR14402">
    <property type="entry name" value="RECEPTOR TRANSPORTING PROTEIN"/>
    <property type="match status" value="1"/>
</dbReference>
<dbReference type="OrthoDB" id="8121437at2759"/>
<evidence type="ECO:0000256" key="3">
    <source>
        <dbReference type="ARBA" id="ARBA00022723"/>
    </source>
</evidence>
<evidence type="ECO:0000256" key="6">
    <source>
        <dbReference type="ARBA" id="ARBA00022989"/>
    </source>
</evidence>
<evidence type="ECO:0000313" key="11">
    <source>
        <dbReference type="Proteomes" id="UP000001646"/>
    </source>
</evidence>
<keyword evidence="2 8" id="KW-0812">Transmembrane</keyword>
<dbReference type="PANTHER" id="PTHR14402:SF8">
    <property type="entry name" value="RECEPTOR-TRANSPORTING PROTEIN 4"/>
    <property type="match status" value="1"/>
</dbReference>
<keyword evidence="3" id="KW-0479">Metal-binding</keyword>
<dbReference type="HOGENOM" id="CLU_045693_1_0_1"/>
<dbReference type="GO" id="GO:0016020">
    <property type="term" value="C:membrane"/>
    <property type="evidence" value="ECO:0007669"/>
    <property type="project" value="UniProtKB-SubCell"/>
</dbReference>
<keyword evidence="6 8" id="KW-1133">Transmembrane helix</keyword>
<keyword evidence="11" id="KW-1185">Reference proteome</keyword>
<accession>H9GC38</accession>
<evidence type="ECO:0000256" key="4">
    <source>
        <dbReference type="ARBA" id="ARBA00022771"/>
    </source>
</evidence>
<dbReference type="GO" id="GO:0006612">
    <property type="term" value="P:protein targeting to membrane"/>
    <property type="evidence" value="ECO:0000318"/>
    <property type="project" value="GO_Central"/>
</dbReference>
<reference evidence="10" key="2">
    <citation type="submission" date="2025-08" db="UniProtKB">
        <authorList>
            <consortium name="Ensembl"/>
        </authorList>
    </citation>
    <scope>IDENTIFICATION</scope>
</reference>
<organism evidence="10 11">
    <name type="scientific">Anolis carolinensis</name>
    <name type="common">Green anole</name>
    <name type="synonym">American chameleon</name>
    <dbReference type="NCBI Taxonomy" id="28377"/>
    <lineage>
        <taxon>Eukaryota</taxon>
        <taxon>Metazoa</taxon>
        <taxon>Chordata</taxon>
        <taxon>Craniata</taxon>
        <taxon>Vertebrata</taxon>
        <taxon>Euteleostomi</taxon>
        <taxon>Lepidosauria</taxon>
        <taxon>Squamata</taxon>
        <taxon>Bifurcata</taxon>
        <taxon>Unidentata</taxon>
        <taxon>Episquamata</taxon>
        <taxon>Toxicofera</taxon>
        <taxon>Iguania</taxon>
        <taxon>Dactyloidae</taxon>
        <taxon>Anolis</taxon>
    </lineage>
</organism>
<feature type="transmembrane region" description="Helical" evidence="8">
    <location>
        <begin position="339"/>
        <end position="362"/>
    </location>
</feature>
<dbReference type="Bgee" id="ENSACAG00000006945">
    <property type="expression patterns" value="Expressed in dewlap and 1 other cell type or tissue"/>
</dbReference>